<dbReference type="Proteomes" id="UP000749559">
    <property type="component" value="Unassembled WGS sequence"/>
</dbReference>
<sequence>MLGCEWSEWSSWSGGPCSKLCGTGSRAEQRTRKEEYNNTYPNEKCLGVSVEDRRTACIIQQCCQWSQWSLWLTRNGGSGSQCLGNCGVGSIDKYRTRTKIFGSGGNSATCPGDSEQQQTETCDAGPCCEWSQWSRWRPRNGGFGEQCSANCGVGSIDKYRTRTMIYGAVGNSASCPGKSEQKRPETCNTGLCCEWSQWTSWTTRSGDKCSHTCGGGKITNYRTRIKTFSNIGSSSVCPGNSEQSRTENCNTQCCLKCKWTEWSEWVYSSCMESDDQTDRGNVTEPCAEYGIRTCNRTRTCTDCSCVNKREIIDRTECIGASIQHKSEQCCRVAGCRRIQVSGIEVSSMNGIYQNNNKTVANMPSYTKQGVSDYNLYFVMSTARTGRWVIDSDFYSARSNIIAIKNGAQSSPSSASSGELMGDTKWIEQKNAKMICVDGLGCMWSKWSSWSGGPCSKLCGTGSRAEKRTREEQFSEMFRNKECPGVSVEDRRTDCNTQQCCDWSQWTSWTTRSDDGCSHTCGGGNITNYRTRTKTFSNIGSSSVCPGNSEQSRIEICNTQCCLKCKWTEWSEWVYSSCMESDDQTNRGDVTEPCAEYGKRTCNRTRTCTDCSCVVGKREIIDRTECDGVSIQHKSEQCCRVA</sequence>
<dbReference type="Gene3D" id="2.20.100.10">
    <property type="entry name" value="Thrombospondin type-1 (TSP1) repeat"/>
    <property type="match status" value="5"/>
</dbReference>
<proteinExistence type="predicted"/>
<evidence type="ECO:0000256" key="2">
    <source>
        <dbReference type="ARBA" id="ARBA00023157"/>
    </source>
</evidence>
<evidence type="ECO:0000313" key="4">
    <source>
        <dbReference type="Proteomes" id="UP000749559"/>
    </source>
</evidence>
<accession>A0A8J1UVY3</accession>
<organism evidence="3 4">
    <name type="scientific">Owenia fusiformis</name>
    <name type="common">Polychaete worm</name>
    <dbReference type="NCBI Taxonomy" id="6347"/>
    <lineage>
        <taxon>Eukaryota</taxon>
        <taxon>Metazoa</taxon>
        <taxon>Spiralia</taxon>
        <taxon>Lophotrochozoa</taxon>
        <taxon>Annelida</taxon>
        <taxon>Polychaeta</taxon>
        <taxon>Sedentaria</taxon>
        <taxon>Canalipalpata</taxon>
        <taxon>Sabellida</taxon>
        <taxon>Oweniida</taxon>
        <taxon>Oweniidae</taxon>
        <taxon>Owenia</taxon>
    </lineage>
</organism>
<protein>
    <submittedName>
        <fullName evidence="3">Uncharacterized protein</fullName>
    </submittedName>
</protein>
<evidence type="ECO:0000313" key="3">
    <source>
        <dbReference type="EMBL" id="CAH1800746.1"/>
    </source>
</evidence>
<dbReference type="Pfam" id="PF00090">
    <property type="entry name" value="TSP_1"/>
    <property type="match status" value="4"/>
</dbReference>
<dbReference type="EMBL" id="CAIIXF020000012">
    <property type="protein sequence ID" value="CAH1800746.1"/>
    <property type="molecule type" value="Genomic_DNA"/>
</dbReference>
<reference evidence="3" key="1">
    <citation type="submission" date="2022-03" db="EMBL/GenBank/DDBJ databases">
        <authorList>
            <person name="Martin C."/>
        </authorList>
    </citation>
    <scope>NUCLEOTIDE SEQUENCE</scope>
</reference>
<keyword evidence="2" id="KW-1015">Disulfide bond</keyword>
<evidence type="ECO:0000256" key="1">
    <source>
        <dbReference type="ARBA" id="ARBA00022737"/>
    </source>
</evidence>
<dbReference type="SMART" id="SM00209">
    <property type="entry name" value="TSP1"/>
    <property type="match status" value="6"/>
</dbReference>
<dbReference type="AlphaFoldDB" id="A0A8J1UVY3"/>
<dbReference type="PANTHER" id="PTHR22906">
    <property type="entry name" value="PROPERDIN"/>
    <property type="match status" value="1"/>
</dbReference>
<dbReference type="InterPro" id="IPR052065">
    <property type="entry name" value="Compl_asym_regulator"/>
</dbReference>
<name>A0A8J1UVY3_OWEFU</name>
<keyword evidence="1" id="KW-0677">Repeat</keyword>
<comment type="caution">
    <text evidence="3">The sequence shown here is derived from an EMBL/GenBank/DDBJ whole genome shotgun (WGS) entry which is preliminary data.</text>
</comment>
<dbReference type="InterPro" id="IPR036383">
    <property type="entry name" value="TSP1_rpt_sf"/>
</dbReference>
<dbReference type="PANTHER" id="PTHR22906:SF46">
    <property type="entry name" value="HEMICENTIN-1-LIKE"/>
    <property type="match status" value="1"/>
</dbReference>
<dbReference type="PROSITE" id="PS50092">
    <property type="entry name" value="TSP1"/>
    <property type="match status" value="5"/>
</dbReference>
<keyword evidence="4" id="KW-1185">Reference proteome</keyword>
<dbReference type="InterPro" id="IPR000884">
    <property type="entry name" value="TSP1_rpt"/>
</dbReference>
<gene>
    <name evidence="3" type="ORF">OFUS_LOCUS24596</name>
</gene>
<dbReference type="SUPFAM" id="SSF82895">
    <property type="entry name" value="TSP-1 type 1 repeat"/>
    <property type="match status" value="1"/>
</dbReference>
<dbReference type="OrthoDB" id="6254270at2759"/>
<feature type="non-terminal residue" evidence="3">
    <location>
        <position position="1"/>
    </location>
</feature>